<gene>
    <name evidence="3" type="ORF">ACFQE1_06240</name>
</gene>
<evidence type="ECO:0000256" key="1">
    <source>
        <dbReference type="SAM" id="MobiDB-lite"/>
    </source>
</evidence>
<evidence type="ECO:0000259" key="2">
    <source>
        <dbReference type="Pfam" id="PF26492"/>
    </source>
</evidence>
<name>A0ABD5RXK1_9EURY</name>
<feature type="compositionally biased region" description="Acidic residues" evidence="1">
    <location>
        <begin position="1"/>
        <end position="10"/>
    </location>
</feature>
<comment type="caution">
    <text evidence="3">The sequence shown here is derived from an EMBL/GenBank/DDBJ whole genome shotgun (WGS) entry which is preliminary data.</text>
</comment>
<evidence type="ECO:0000313" key="4">
    <source>
        <dbReference type="Proteomes" id="UP001596328"/>
    </source>
</evidence>
<keyword evidence="4" id="KW-1185">Reference proteome</keyword>
<dbReference type="Pfam" id="PF26492">
    <property type="entry name" value="DUF8160"/>
    <property type="match status" value="1"/>
</dbReference>
<feature type="region of interest" description="Disordered" evidence="1">
    <location>
        <begin position="1"/>
        <end position="49"/>
    </location>
</feature>
<dbReference type="InterPro" id="IPR058474">
    <property type="entry name" value="DUF8160"/>
</dbReference>
<dbReference type="Proteomes" id="UP001596328">
    <property type="component" value="Unassembled WGS sequence"/>
</dbReference>
<feature type="domain" description="DUF8160" evidence="2">
    <location>
        <begin position="19"/>
        <end position="119"/>
    </location>
</feature>
<dbReference type="AlphaFoldDB" id="A0ABD5RXK1"/>
<sequence>MSEEEEDGSDGELANQTGALDHGSTKSEYAKHWTNRAGQDTELPPDDVDVKSEWVGTTVYLPPSLRDELNLLFQEYKYECNRHGDVDLEKLRHFYPLIVALGVERLEKTDPEDLPPLLSYIAGEYE</sequence>
<accession>A0ABD5RXK1</accession>
<proteinExistence type="predicted"/>
<evidence type="ECO:0000313" key="3">
    <source>
        <dbReference type="EMBL" id="MFC6723977.1"/>
    </source>
</evidence>
<reference evidence="3 4" key="1">
    <citation type="journal article" date="2019" name="Int. J. Syst. Evol. Microbiol.">
        <title>The Global Catalogue of Microorganisms (GCM) 10K type strain sequencing project: providing services to taxonomists for standard genome sequencing and annotation.</title>
        <authorList>
            <consortium name="The Broad Institute Genomics Platform"/>
            <consortium name="The Broad Institute Genome Sequencing Center for Infectious Disease"/>
            <person name="Wu L."/>
            <person name="Ma J."/>
        </authorList>
    </citation>
    <scope>NUCLEOTIDE SEQUENCE [LARGE SCALE GENOMIC DNA]</scope>
    <source>
        <strain evidence="3 4">NBRC 111368</strain>
    </source>
</reference>
<dbReference type="EMBL" id="JBHSWU010000078">
    <property type="protein sequence ID" value="MFC6723977.1"/>
    <property type="molecule type" value="Genomic_DNA"/>
</dbReference>
<protein>
    <recommendedName>
        <fullName evidence="2">DUF8160 domain-containing protein</fullName>
    </recommendedName>
</protein>
<organism evidence="3 4">
    <name type="scientific">Halobium palmae</name>
    <dbReference type="NCBI Taxonomy" id="1776492"/>
    <lineage>
        <taxon>Archaea</taxon>
        <taxon>Methanobacteriati</taxon>
        <taxon>Methanobacteriota</taxon>
        <taxon>Stenosarchaea group</taxon>
        <taxon>Halobacteria</taxon>
        <taxon>Halobacteriales</taxon>
        <taxon>Haloferacaceae</taxon>
        <taxon>Halobium</taxon>
    </lineage>
</organism>